<reference evidence="1" key="2">
    <citation type="submission" date="2014-03" db="EMBL/GenBank/DDBJ databases">
        <title>The Genome Annotation of Fusarium oxysporum PHW808.</title>
        <authorList>
            <consortium name="The Broad Institute Genomics Platform"/>
            <person name="Ma L.-J."/>
            <person name="Corby-Kistler H."/>
            <person name="Broz K."/>
            <person name="Gale L.R."/>
            <person name="Jonkers W."/>
            <person name="O'Donnell K."/>
            <person name="Ploetz R."/>
            <person name="Steinberg C."/>
            <person name="Schwartz D.C."/>
            <person name="VanEtten H."/>
            <person name="Zhou S."/>
            <person name="Young S.K."/>
            <person name="Zeng Q."/>
            <person name="Gargeya S."/>
            <person name="Fitzgerald M."/>
            <person name="Abouelleil A."/>
            <person name="Alvarado L."/>
            <person name="Chapman S.B."/>
            <person name="Gainer-Dewar J."/>
            <person name="Goldberg J."/>
            <person name="Griggs A."/>
            <person name="Gujja S."/>
            <person name="Hansen M."/>
            <person name="Howarth C."/>
            <person name="Imamovic A."/>
            <person name="Ireland A."/>
            <person name="Larimer J."/>
            <person name="McCowan C."/>
            <person name="Murphy C."/>
            <person name="Pearson M."/>
            <person name="Poon T.W."/>
            <person name="Priest M."/>
            <person name="Roberts A."/>
            <person name="Saif S."/>
            <person name="Shea T."/>
            <person name="Sykes S."/>
            <person name="Wortman J."/>
            <person name="Nusbaum C."/>
            <person name="Birren B."/>
        </authorList>
    </citation>
    <scope>NUCLEOTIDE SEQUENCE</scope>
    <source>
        <strain evidence="1">54008</strain>
    </source>
</reference>
<accession>X0HF13</accession>
<proteinExistence type="predicted"/>
<dbReference type="HOGENOM" id="CLU_2250309_0_0_1"/>
<evidence type="ECO:0000313" key="1">
    <source>
        <dbReference type="EMBL" id="EXL70466.1"/>
    </source>
</evidence>
<organism evidence="1">
    <name type="scientific">Fusarium oxysporum f. sp. conglutinans race 2 54008</name>
    <dbReference type="NCBI Taxonomy" id="1089457"/>
    <lineage>
        <taxon>Eukaryota</taxon>
        <taxon>Fungi</taxon>
        <taxon>Dikarya</taxon>
        <taxon>Ascomycota</taxon>
        <taxon>Pezizomycotina</taxon>
        <taxon>Sordariomycetes</taxon>
        <taxon>Hypocreomycetidae</taxon>
        <taxon>Hypocreales</taxon>
        <taxon>Nectriaceae</taxon>
        <taxon>Fusarium</taxon>
        <taxon>Fusarium oxysporum species complex</taxon>
    </lineage>
</organism>
<dbReference type="EMBL" id="KK033240">
    <property type="protein sequence ID" value="EXL70466.1"/>
    <property type="molecule type" value="Genomic_DNA"/>
</dbReference>
<reference evidence="1" key="1">
    <citation type="submission" date="2011-11" db="EMBL/GenBank/DDBJ databases">
        <title>The Genome Sequence of Fusarium oxysporum PHW808.</title>
        <authorList>
            <consortium name="The Broad Institute Genome Sequencing Platform"/>
            <person name="Ma L.-J."/>
            <person name="Gale L.R."/>
            <person name="Schwartz D.C."/>
            <person name="Zhou S."/>
            <person name="Corby-Kistler H."/>
            <person name="Young S.K."/>
            <person name="Zeng Q."/>
            <person name="Gargeya S."/>
            <person name="Fitzgerald M."/>
            <person name="Haas B."/>
            <person name="Abouelleil A."/>
            <person name="Alvarado L."/>
            <person name="Arachchi H.M."/>
            <person name="Berlin A."/>
            <person name="Brown A."/>
            <person name="Chapman S.B."/>
            <person name="Chen Z."/>
            <person name="Dunbar C."/>
            <person name="Freedman E."/>
            <person name="Gearin G."/>
            <person name="Goldberg J."/>
            <person name="Griggs A."/>
            <person name="Gujja S."/>
            <person name="Heiman D."/>
            <person name="Howarth C."/>
            <person name="Larson L."/>
            <person name="Lui A."/>
            <person name="MacDonald P.J.P."/>
            <person name="Montmayeur A."/>
            <person name="Murphy C."/>
            <person name="Neiman D."/>
            <person name="Pearson M."/>
            <person name="Priest M."/>
            <person name="Roberts A."/>
            <person name="Saif S."/>
            <person name="Shea T."/>
            <person name="Shenoy N."/>
            <person name="Sisk P."/>
            <person name="Stolte C."/>
            <person name="Sykes S."/>
            <person name="Wortman J."/>
            <person name="Nusbaum C."/>
            <person name="Birren B."/>
        </authorList>
    </citation>
    <scope>NUCLEOTIDE SEQUENCE [LARGE SCALE GENOMIC DNA]</scope>
    <source>
        <strain evidence="1">54008</strain>
    </source>
</reference>
<dbReference type="Proteomes" id="UP000030676">
    <property type="component" value="Unassembled WGS sequence"/>
</dbReference>
<dbReference type="AlphaFoldDB" id="X0HF13"/>
<sequence>MPGTAEKTVASFPTRKAFEGALETSAIINSNTPTPVALWNLEKPSLSETVTVRLRGAGSVESIGPEGDHRVKVSLGKFNPPGHYKGQPPNSSTFISLPTYEIHL</sequence>
<name>X0HF13_FUSOX</name>
<protein>
    <submittedName>
        <fullName evidence="1">Uncharacterized protein</fullName>
    </submittedName>
</protein>
<gene>
    <name evidence="1" type="ORF">FOPG_13719</name>
</gene>